<organism evidence="1 2">
    <name type="scientific">Romanomermis culicivorax</name>
    <name type="common">Nematode worm</name>
    <dbReference type="NCBI Taxonomy" id="13658"/>
    <lineage>
        <taxon>Eukaryota</taxon>
        <taxon>Metazoa</taxon>
        <taxon>Ecdysozoa</taxon>
        <taxon>Nematoda</taxon>
        <taxon>Enoplea</taxon>
        <taxon>Dorylaimia</taxon>
        <taxon>Mermithida</taxon>
        <taxon>Mermithoidea</taxon>
        <taxon>Mermithidae</taxon>
        <taxon>Romanomermis</taxon>
    </lineage>
</organism>
<dbReference type="Proteomes" id="UP000887565">
    <property type="component" value="Unplaced"/>
</dbReference>
<proteinExistence type="predicted"/>
<evidence type="ECO:0000313" key="2">
    <source>
        <dbReference type="WBParaSite" id="nRc.2.0.1.t05638-RA"/>
    </source>
</evidence>
<accession>A0A915HW37</accession>
<dbReference type="AlphaFoldDB" id="A0A915HW37"/>
<dbReference type="WBParaSite" id="nRc.2.0.1.t05638-RA">
    <property type="protein sequence ID" value="nRc.2.0.1.t05638-RA"/>
    <property type="gene ID" value="nRc.2.0.1.g05638"/>
</dbReference>
<sequence>MDNELAWLAGIQDENNLLLIKEQIKAMFSANDNGDDAIKISWCLDKAKVFLQTICSSAPRTMLMQMINMPCNRETFFRLDYFGHKIGEEISTHDQRSAYPALIRKTRSSTDKLEDSTDNRKELRMKIRRIKQKAYVLAQYNGTSNKLCIKQ</sequence>
<evidence type="ECO:0000313" key="1">
    <source>
        <dbReference type="Proteomes" id="UP000887565"/>
    </source>
</evidence>
<keyword evidence="1" id="KW-1185">Reference proteome</keyword>
<protein>
    <submittedName>
        <fullName evidence="2">Uncharacterized protein</fullName>
    </submittedName>
</protein>
<reference evidence="2" key="1">
    <citation type="submission" date="2022-11" db="UniProtKB">
        <authorList>
            <consortium name="WormBaseParasite"/>
        </authorList>
    </citation>
    <scope>IDENTIFICATION</scope>
</reference>
<name>A0A915HW37_ROMCU</name>